<organism evidence="12 13">
    <name type="scientific">Candidatus Curtissbacteria bacterium RBG_13_35_7</name>
    <dbReference type="NCBI Taxonomy" id="1797705"/>
    <lineage>
        <taxon>Bacteria</taxon>
        <taxon>Candidatus Curtissiibacteriota</taxon>
    </lineage>
</organism>
<evidence type="ECO:0000256" key="9">
    <source>
        <dbReference type="RuleBase" id="RU003945"/>
    </source>
</evidence>
<keyword evidence="5" id="KW-0653">Protein transport</keyword>
<dbReference type="InterPro" id="IPR028055">
    <property type="entry name" value="YidC/Oxa/ALB_C"/>
</dbReference>
<dbReference type="InterPro" id="IPR001708">
    <property type="entry name" value="YidC/ALB3/OXA1/COX18"/>
</dbReference>
<evidence type="ECO:0000313" key="12">
    <source>
        <dbReference type="EMBL" id="OGD85537.1"/>
    </source>
</evidence>
<dbReference type="Pfam" id="PF02096">
    <property type="entry name" value="60KD_IMP"/>
    <property type="match status" value="1"/>
</dbReference>
<dbReference type="PANTHER" id="PTHR12428">
    <property type="entry name" value="OXA1"/>
    <property type="match status" value="1"/>
</dbReference>
<feature type="transmembrane region" description="Helical" evidence="10">
    <location>
        <begin position="225"/>
        <end position="246"/>
    </location>
</feature>
<sequence length="279" mass="31934">MNPFDTFLINPILNALIFFYTILSTIGLPWALGFAIILLTIIIRLALWPLTATQLKSTQKMAALKPHLDRIKDEHGHDKMRHQQEVSKLYKEHGVNPLAGCLPLLLQIPVFISLYQVLLKVVDLKNTDFLTNINDRLYYQFLHLDKVPNTNFIGFHLESKPNQWSEVGILILLIPIITGILQYIQSKMLTVQNPKTQAVVKKKNDSDKKSEMEDTMASMQSQMTLIMPLMIAFFSYGFPVGLSLYWNTFTVIGIIQQYKISGPGPFAKFLPDKWRKNAK</sequence>
<dbReference type="AlphaFoldDB" id="A0A1F5G128"/>
<evidence type="ECO:0000256" key="5">
    <source>
        <dbReference type="ARBA" id="ARBA00022927"/>
    </source>
</evidence>
<evidence type="ECO:0000256" key="10">
    <source>
        <dbReference type="SAM" id="Phobius"/>
    </source>
</evidence>
<evidence type="ECO:0000313" key="13">
    <source>
        <dbReference type="Proteomes" id="UP000176317"/>
    </source>
</evidence>
<dbReference type="GO" id="GO:0015031">
    <property type="term" value="P:protein transport"/>
    <property type="evidence" value="ECO:0007669"/>
    <property type="project" value="UniProtKB-KW"/>
</dbReference>
<evidence type="ECO:0000256" key="2">
    <source>
        <dbReference type="ARBA" id="ARBA00022448"/>
    </source>
</evidence>
<keyword evidence="8" id="KW-0143">Chaperone</keyword>
<dbReference type="NCBIfam" id="TIGR03592">
    <property type="entry name" value="yidC_oxa1_cterm"/>
    <property type="match status" value="1"/>
</dbReference>
<feature type="transmembrane region" description="Helical" evidence="10">
    <location>
        <begin position="32"/>
        <end position="51"/>
    </location>
</feature>
<comment type="caution">
    <text evidence="12">The sequence shown here is derived from an EMBL/GenBank/DDBJ whole genome shotgun (WGS) entry which is preliminary data.</text>
</comment>
<evidence type="ECO:0000256" key="3">
    <source>
        <dbReference type="ARBA" id="ARBA00022475"/>
    </source>
</evidence>
<keyword evidence="7 10" id="KW-0472">Membrane</keyword>
<dbReference type="CDD" id="cd20070">
    <property type="entry name" value="5TM_YidC_Alb3"/>
    <property type="match status" value="1"/>
</dbReference>
<keyword evidence="3" id="KW-1003">Cell membrane</keyword>
<dbReference type="InterPro" id="IPR047196">
    <property type="entry name" value="YidC_ALB_C"/>
</dbReference>
<evidence type="ECO:0000256" key="4">
    <source>
        <dbReference type="ARBA" id="ARBA00022692"/>
    </source>
</evidence>
<dbReference type="GO" id="GO:0005886">
    <property type="term" value="C:plasma membrane"/>
    <property type="evidence" value="ECO:0007669"/>
    <property type="project" value="UniProtKB-SubCell"/>
</dbReference>
<feature type="domain" description="Membrane insertase YidC/Oxa/ALB C-terminal" evidence="11">
    <location>
        <begin position="33"/>
        <end position="260"/>
    </location>
</feature>
<dbReference type="Proteomes" id="UP000176317">
    <property type="component" value="Unassembled WGS sequence"/>
</dbReference>
<dbReference type="GO" id="GO:0032977">
    <property type="term" value="F:membrane insertase activity"/>
    <property type="evidence" value="ECO:0007669"/>
    <property type="project" value="InterPro"/>
</dbReference>
<name>A0A1F5G128_9BACT</name>
<evidence type="ECO:0000259" key="11">
    <source>
        <dbReference type="Pfam" id="PF02096"/>
    </source>
</evidence>
<comment type="similarity">
    <text evidence="9">Belongs to the OXA1/ALB3/YidC family.</text>
</comment>
<evidence type="ECO:0000256" key="7">
    <source>
        <dbReference type="ARBA" id="ARBA00023136"/>
    </source>
</evidence>
<evidence type="ECO:0000256" key="1">
    <source>
        <dbReference type="ARBA" id="ARBA00004651"/>
    </source>
</evidence>
<proteinExistence type="inferred from homology"/>
<dbReference type="EMBL" id="MFAT01000065">
    <property type="protein sequence ID" value="OGD85537.1"/>
    <property type="molecule type" value="Genomic_DNA"/>
</dbReference>
<evidence type="ECO:0000256" key="8">
    <source>
        <dbReference type="ARBA" id="ARBA00023186"/>
    </source>
</evidence>
<gene>
    <name evidence="12" type="ORF">A2164_00830</name>
</gene>
<feature type="transmembrane region" description="Helical" evidence="10">
    <location>
        <begin position="7"/>
        <end position="26"/>
    </location>
</feature>
<evidence type="ECO:0000256" key="6">
    <source>
        <dbReference type="ARBA" id="ARBA00022989"/>
    </source>
</evidence>
<keyword evidence="2" id="KW-0813">Transport</keyword>
<accession>A0A1F5G128</accession>
<protein>
    <recommendedName>
        <fullName evidence="11">Membrane insertase YidC/Oxa/ALB C-terminal domain-containing protein</fullName>
    </recommendedName>
</protein>
<keyword evidence="6 10" id="KW-1133">Transmembrane helix</keyword>
<comment type="subcellular location">
    <subcellularLocation>
        <location evidence="1">Cell membrane</location>
        <topology evidence="1">Multi-pass membrane protein</topology>
    </subcellularLocation>
    <subcellularLocation>
        <location evidence="9">Membrane</location>
        <topology evidence="9">Multi-pass membrane protein</topology>
    </subcellularLocation>
</comment>
<dbReference type="GO" id="GO:0051205">
    <property type="term" value="P:protein insertion into membrane"/>
    <property type="evidence" value="ECO:0007669"/>
    <property type="project" value="TreeGrafter"/>
</dbReference>
<reference evidence="12 13" key="1">
    <citation type="journal article" date="2016" name="Nat. Commun.">
        <title>Thousands of microbial genomes shed light on interconnected biogeochemical processes in an aquifer system.</title>
        <authorList>
            <person name="Anantharaman K."/>
            <person name="Brown C.T."/>
            <person name="Hug L.A."/>
            <person name="Sharon I."/>
            <person name="Castelle C.J."/>
            <person name="Probst A.J."/>
            <person name="Thomas B.C."/>
            <person name="Singh A."/>
            <person name="Wilkins M.J."/>
            <person name="Karaoz U."/>
            <person name="Brodie E.L."/>
            <person name="Williams K.H."/>
            <person name="Hubbard S.S."/>
            <person name="Banfield J.F."/>
        </authorList>
    </citation>
    <scope>NUCLEOTIDE SEQUENCE [LARGE SCALE GENOMIC DNA]</scope>
</reference>
<feature type="transmembrane region" description="Helical" evidence="10">
    <location>
        <begin position="167"/>
        <end position="184"/>
    </location>
</feature>
<keyword evidence="4 9" id="KW-0812">Transmembrane</keyword>
<dbReference type="PANTHER" id="PTHR12428:SF65">
    <property type="entry name" value="CYTOCHROME C OXIDASE ASSEMBLY PROTEIN COX18, MITOCHONDRIAL"/>
    <property type="match status" value="1"/>
</dbReference>